<dbReference type="AlphaFoldDB" id="A0A4P9YGL1"/>
<evidence type="ECO:0000313" key="1">
    <source>
        <dbReference type="EMBL" id="RKP18646.1"/>
    </source>
</evidence>
<dbReference type="EMBL" id="ML005404">
    <property type="protein sequence ID" value="RKP18646.1"/>
    <property type="molecule type" value="Genomic_DNA"/>
</dbReference>
<dbReference type="Proteomes" id="UP000281549">
    <property type="component" value="Unassembled WGS sequence"/>
</dbReference>
<protein>
    <submittedName>
        <fullName evidence="1">Uncharacterized protein</fullName>
    </submittedName>
</protein>
<organism evidence="1 2">
    <name type="scientific">Rozella allomycis (strain CSF55)</name>
    <dbReference type="NCBI Taxonomy" id="988480"/>
    <lineage>
        <taxon>Eukaryota</taxon>
        <taxon>Fungi</taxon>
        <taxon>Fungi incertae sedis</taxon>
        <taxon>Cryptomycota</taxon>
        <taxon>Cryptomycota incertae sedis</taxon>
        <taxon>Rozella</taxon>
    </lineage>
</organism>
<accession>A0A4P9YGL1</accession>
<gene>
    <name evidence="1" type="ORF">ROZALSC1DRAFT_29688</name>
</gene>
<name>A0A4P9YGL1_ROZAC</name>
<proteinExistence type="predicted"/>
<reference evidence="2" key="1">
    <citation type="journal article" date="2018" name="Nat. Microbiol.">
        <title>Leveraging single-cell genomics to expand the fungal tree of life.</title>
        <authorList>
            <person name="Ahrendt S.R."/>
            <person name="Quandt C.A."/>
            <person name="Ciobanu D."/>
            <person name="Clum A."/>
            <person name="Salamov A."/>
            <person name="Andreopoulos B."/>
            <person name="Cheng J.F."/>
            <person name="Woyke T."/>
            <person name="Pelin A."/>
            <person name="Henrissat B."/>
            <person name="Reynolds N.K."/>
            <person name="Benny G.L."/>
            <person name="Smith M.E."/>
            <person name="James T.Y."/>
            <person name="Grigoriev I.V."/>
        </authorList>
    </citation>
    <scope>NUCLEOTIDE SEQUENCE [LARGE SCALE GENOMIC DNA]</scope>
    <source>
        <strain evidence="2">CSF55</strain>
    </source>
</reference>
<sequence length="294" mass="33521">MKLPGFLNALSLLFYTSKIEQDVRPTEQIQAFSPTSHEMYQPNDQIWLEPQTFQVYQNFEQESFVNLWKSAFYGFEEYLKQGAIGFPDLAPDFGDLAAEFREYRELVGTMKKLVVEESVDVLDRLDGSKGILIDGVAIEILQHHRNEKLPMGQAYFEGEHWIANRYMAVMEFAAGGLRGMAENSVFPQLSKSLKQQAMLIVRIKYRLDASKDNNAGEMINNVIETLKQVEEIHNIAYKAYEETIETLSVLAGDEKFDSAVDLYSVEKIESAIDMLAGLRRVVDTFTNFVIAITE</sequence>
<evidence type="ECO:0000313" key="2">
    <source>
        <dbReference type="Proteomes" id="UP000281549"/>
    </source>
</evidence>